<comment type="caution">
    <text evidence="2">The sequence shown here is derived from an EMBL/GenBank/DDBJ whole genome shotgun (WGS) entry which is preliminary data.</text>
</comment>
<evidence type="ECO:0000313" key="2">
    <source>
        <dbReference type="EMBL" id="MFC5023626.1"/>
    </source>
</evidence>
<gene>
    <name evidence="2" type="ORF">ACFPM3_15920</name>
</gene>
<keyword evidence="3" id="KW-1185">Reference proteome</keyword>
<organism evidence="2 3">
    <name type="scientific">Streptomyces coeruleoprunus</name>
    <dbReference type="NCBI Taxonomy" id="285563"/>
    <lineage>
        <taxon>Bacteria</taxon>
        <taxon>Bacillati</taxon>
        <taxon>Actinomycetota</taxon>
        <taxon>Actinomycetes</taxon>
        <taxon>Kitasatosporales</taxon>
        <taxon>Streptomycetaceae</taxon>
        <taxon>Streptomyces</taxon>
    </lineage>
</organism>
<reference evidence="3" key="1">
    <citation type="journal article" date="2019" name="Int. J. Syst. Evol. Microbiol.">
        <title>The Global Catalogue of Microorganisms (GCM) 10K type strain sequencing project: providing services to taxonomists for standard genome sequencing and annotation.</title>
        <authorList>
            <consortium name="The Broad Institute Genomics Platform"/>
            <consortium name="The Broad Institute Genome Sequencing Center for Infectious Disease"/>
            <person name="Wu L."/>
            <person name="Ma J."/>
        </authorList>
    </citation>
    <scope>NUCLEOTIDE SEQUENCE [LARGE SCALE GENOMIC DNA]</scope>
    <source>
        <strain evidence="3">CGMCC 4.1648</strain>
    </source>
</reference>
<dbReference type="RefSeq" id="WP_345687960.1">
    <property type="nucleotide sequence ID" value="NZ_BAABIT010000001.1"/>
</dbReference>
<protein>
    <submittedName>
        <fullName evidence="2">Uncharacterized protein</fullName>
    </submittedName>
</protein>
<proteinExistence type="predicted"/>
<feature type="region of interest" description="Disordered" evidence="1">
    <location>
        <begin position="15"/>
        <end position="121"/>
    </location>
</feature>
<sequence>MRLDAILAGAAITATGGQGGAASGRTGTAGAGGHGNTGLLGGGPGTDAITAKGGDSGTVAPNASPGRPGDGNANGADVLARGGNDTLELVRGRRNPDGNPAAANAGDVDGGAPRPTETNICVLVGPDTGTVVDCEKRMVEDPA</sequence>
<feature type="compositionally biased region" description="Low complexity" evidence="1">
    <location>
        <begin position="97"/>
        <end position="113"/>
    </location>
</feature>
<dbReference type="Proteomes" id="UP001595829">
    <property type="component" value="Unassembled WGS sequence"/>
</dbReference>
<name>A0ABV9XDY3_9ACTN</name>
<feature type="compositionally biased region" description="Gly residues" evidence="1">
    <location>
        <begin position="16"/>
        <end position="45"/>
    </location>
</feature>
<evidence type="ECO:0000256" key="1">
    <source>
        <dbReference type="SAM" id="MobiDB-lite"/>
    </source>
</evidence>
<accession>A0ABV9XDY3</accession>
<evidence type="ECO:0000313" key="3">
    <source>
        <dbReference type="Proteomes" id="UP001595829"/>
    </source>
</evidence>
<dbReference type="EMBL" id="JBHSJD010000011">
    <property type="protein sequence ID" value="MFC5023626.1"/>
    <property type="molecule type" value="Genomic_DNA"/>
</dbReference>